<comment type="catalytic activity">
    <reaction evidence="9">
        <text>a 1-acyl-sn-glycero-3-phosphocholine + H2O = sn-glycerol 3-phosphocholine + a fatty acid + H(+)</text>
        <dbReference type="Rhea" id="RHEA:15177"/>
        <dbReference type="ChEBI" id="CHEBI:15377"/>
        <dbReference type="ChEBI" id="CHEBI:15378"/>
        <dbReference type="ChEBI" id="CHEBI:16870"/>
        <dbReference type="ChEBI" id="CHEBI:28868"/>
        <dbReference type="ChEBI" id="CHEBI:58168"/>
        <dbReference type="EC" id="3.1.1.5"/>
    </reaction>
</comment>
<dbReference type="InterPro" id="IPR016035">
    <property type="entry name" value="Acyl_Trfase/lysoPLipase"/>
</dbReference>
<evidence type="ECO:0000256" key="7">
    <source>
        <dbReference type="ARBA" id="ARBA00023180"/>
    </source>
</evidence>
<reference evidence="12" key="2">
    <citation type="journal article" date="2018" name="BMC Genomics">
        <title>Genomic insights into host adaptation between the wheat stripe rust pathogen (Puccinia striiformis f. sp. tritici) and the barley stripe rust pathogen (Puccinia striiformis f. sp. hordei).</title>
        <authorList>
            <person name="Xia C."/>
            <person name="Wang M."/>
            <person name="Yin C."/>
            <person name="Cornejo O.E."/>
            <person name="Hulbert S.H."/>
            <person name="Chen X."/>
        </authorList>
    </citation>
    <scope>NUCLEOTIDE SEQUENCE [LARGE SCALE GENOMIC DNA]</scope>
    <source>
        <strain evidence="12">93TX-2</strain>
    </source>
</reference>
<keyword evidence="4 8" id="KW-0378">Hydrolase</keyword>
<evidence type="ECO:0000313" key="11">
    <source>
        <dbReference type="EMBL" id="POW18293.1"/>
    </source>
</evidence>
<evidence type="ECO:0000256" key="3">
    <source>
        <dbReference type="ARBA" id="ARBA00022729"/>
    </source>
</evidence>
<dbReference type="EMBL" id="PKSM01000068">
    <property type="protein sequence ID" value="POW18293.1"/>
    <property type="molecule type" value="Genomic_DNA"/>
</dbReference>
<dbReference type="AlphaFoldDB" id="A0A2S4W946"/>
<feature type="domain" description="PLA2c" evidence="10">
    <location>
        <begin position="70"/>
        <end position="610"/>
    </location>
</feature>
<evidence type="ECO:0000256" key="6">
    <source>
        <dbReference type="ARBA" id="ARBA00023098"/>
    </source>
</evidence>
<protein>
    <recommendedName>
        <fullName evidence="2 9">Lysophospholipase</fullName>
        <ecNumber evidence="2 9">3.1.1.5</ecNumber>
    </recommendedName>
</protein>
<organism evidence="11 12">
    <name type="scientific">Puccinia striiformis</name>
    <dbReference type="NCBI Taxonomy" id="27350"/>
    <lineage>
        <taxon>Eukaryota</taxon>
        <taxon>Fungi</taxon>
        <taxon>Dikarya</taxon>
        <taxon>Basidiomycota</taxon>
        <taxon>Pucciniomycotina</taxon>
        <taxon>Pucciniomycetes</taxon>
        <taxon>Pucciniales</taxon>
        <taxon>Pucciniaceae</taxon>
        <taxon>Puccinia</taxon>
    </lineage>
</organism>
<dbReference type="Pfam" id="PF01735">
    <property type="entry name" value="PLA2_B"/>
    <property type="match status" value="1"/>
</dbReference>
<reference evidence="12" key="3">
    <citation type="journal article" date="2018" name="Mol. Plant Microbe Interact.">
        <title>Genome sequence resources for the wheat stripe rust pathogen (Puccinia striiformis f. sp. tritici) and the barley stripe rust pathogen (Puccinia striiformis f. sp. hordei).</title>
        <authorList>
            <person name="Xia C."/>
            <person name="Wang M."/>
            <person name="Yin C."/>
            <person name="Cornejo O.E."/>
            <person name="Hulbert S.H."/>
            <person name="Chen X."/>
        </authorList>
    </citation>
    <scope>NUCLEOTIDE SEQUENCE [LARGE SCALE GENOMIC DNA]</scope>
    <source>
        <strain evidence="12">93TX-2</strain>
    </source>
</reference>
<sequence>MCCSVYLLLDPLIATKGLHWEMPSSNLVTIVHCILILSWSAPSTGRQSLERRDPALTTSPSGNYAPVYAKCPDNIFLREPNKLTNGQAELSQAERNYIAEKAKKSVNPWRTYLQNVQLKDFDINAFLDEAEKRGGLAGDTLPNFGLSLSGGGGRALCLSSSILQAFDSRNPRADAAKVGGILQLSNYAVGVSGASWLLGAWVGNSRCITRYQRAALMSVSLHQATSNFPPISDIAPKWRLSEQNDLWDWNVAKHYRKVYKVVKQKKLAGFPTNIVDDDPSQEDPNQGESVLWSSIAQTPLYKDRQVPHHEPTWHKTGLYTLQPYLEFGVFHPRLNASISMTYLGSPQNLNGRFGTCVRGYDNAGFIMGMSSNIYSMIDSPNDHKPIALKIIEKLTDDDNFEGKVPNTFQNMGQESTDGSPGFQDNSRDEILMADCGFINESIPIYSLLQPERKIDAIIAVDASTDGKEMDPTLLRYPNGTALFSSYSRTLLPLYQGRHMPKIPSSVNGSFTQLGYHRRPTFFGCNDFKGPLIIYLPNYYAVGETNQPTSKTTFTPGRDRGFLREWFRDSHSKRGTDEKSWLAGMLGLCPDRSTSSTQFGFENRRMSSLLPTILREGLDEIGGAGDSK</sequence>
<dbReference type="GO" id="GO:0046475">
    <property type="term" value="P:glycerophospholipid catabolic process"/>
    <property type="evidence" value="ECO:0007669"/>
    <property type="project" value="TreeGrafter"/>
</dbReference>
<dbReference type="Proteomes" id="UP000238274">
    <property type="component" value="Unassembled WGS sequence"/>
</dbReference>
<dbReference type="PANTHER" id="PTHR10728:SF33">
    <property type="entry name" value="LYSOPHOSPHOLIPASE 1-RELATED"/>
    <property type="match status" value="1"/>
</dbReference>
<keyword evidence="12" id="KW-1185">Reference proteome</keyword>
<dbReference type="PANTHER" id="PTHR10728">
    <property type="entry name" value="CYTOSOLIC PHOSPHOLIPASE A2"/>
    <property type="match status" value="1"/>
</dbReference>
<dbReference type="GO" id="GO:0005829">
    <property type="term" value="C:cytosol"/>
    <property type="evidence" value="ECO:0007669"/>
    <property type="project" value="TreeGrafter"/>
</dbReference>
<keyword evidence="5 8" id="KW-0442">Lipid degradation</keyword>
<keyword evidence="7" id="KW-0325">Glycoprotein</keyword>
<keyword evidence="3" id="KW-0732">Signal</keyword>
<name>A0A2S4W946_9BASI</name>
<gene>
    <name evidence="11" type="ORF">PSHT_05987</name>
</gene>
<dbReference type="VEuPathDB" id="FungiDB:PSTT_01072"/>
<evidence type="ECO:0000259" key="10">
    <source>
        <dbReference type="PROSITE" id="PS51210"/>
    </source>
</evidence>
<proteinExistence type="inferred from homology"/>
<dbReference type="OrthoDB" id="4084751at2759"/>
<comment type="caution">
    <text evidence="11">The sequence shown here is derived from an EMBL/GenBank/DDBJ whole genome shotgun (WGS) entry which is preliminary data.</text>
</comment>
<reference evidence="11 12" key="1">
    <citation type="submission" date="2017-12" db="EMBL/GenBank/DDBJ databases">
        <title>Gene loss provides genomic basis for host adaptation in cereal stripe rust fungi.</title>
        <authorList>
            <person name="Xia C."/>
        </authorList>
    </citation>
    <scope>NUCLEOTIDE SEQUENCE [LARGE SCALE GENOMIC DNA]</scope>
    <source>
        <strain evidence="11 12">93TX-2</strain>
    </source>
</reference>
<dbReference type="EC" id="3.1.1.5" evidence="2 9"/>
<evidence type="ECO:0000256" key="4">
    <source>
        <dbReference type="ARBA" id="ARBA00022801"/>
    </source>
</evidence>
<dbReference type="PROSITE" id="PS51210">
    <property type="entry name" value="PLA2C"/>
    <property type="match status" value="1"/>
</dbReference>
<dbReference type="Gene3D" id="3.40.1090.10">
    <property type="entry name" value="Cytosolic phospholipase A2 catalytic domain"/>
    <property type="match status" value="1"/>
</dbReference>
<dbReference type="SUPFAM" id="SSF52151">
    <property type="entry name" value="FabD/lysophospholipase-like"/>
    <property type="match status" value="1"/>
</dbReference>
<dbReference type="GO" id="GO:0004622">
    <property type="term" value="F:phosphatidylcholine lysophospholipase activity"/>
    <property type="evidence" value="ECO:0007669"/>
    <property type="project" value="UniProtKB-EC"/>
</dbReference>
<accession>A0A2S4W946</accession>
<evidence type="ECO:0000256" key="9">
    <source>
        <dbReference type="RuleBase" id="RU362103"/>
    </source>
</evidence>
<evidence type="ECO:0000313" key="12">
    <source>
        <dbReference type="Proteomes" id="UP000238274"/>
    </source>
</evidence>
<evidence type="ECO:0000256" key="5">
    <source>
        <dbReference type="ARBA" id="ARBA00022963"/>
    </source>
</evidence>
<evidence type="ECO:0000256" key="8">
    <source>
        <dbReference type="PROSITE-ProRule" id="PRU00555"/>
    </source>
</evidence>
<keyword evidence="6 8" id="KW-0443">Lipid metabolism</keyword>
<comment type="similarity">
    <text evidence="1 9">Belongs to the lysophospholipase family.</text>
</comment>
<dbReference type="GO" id="GO:0004623">
    <property type="term" value="F:phospholipase A2 activity"/>
    <property type="evidence" value="ECO:0007669"/>
    <property type="project" value="TreeGrafter"/>
</dbReference>
<evidence type="ECO:0000256" key="2">
    <source>
        <dbReference type="ARBA" id="ARBA00013274"/>
    </source>
</evidence>
<evidence type="ECO:0000256" key="1">
    <source>
        <dbReference type="ARBA" id="ARBA00008780"/>
    </source>
</evidence>
<dbReference type="VEuPathDB" id="FungiDB:PSHT_05987"/>
<dbReference type="InterPro" id="IPR002642">
    <property type="entry name" value="LysoPLipase_cat_dom"/>
</dbReference>
<dbReference type="SMART" id="SM00022">
    <property type="entry name" value="PLAc"/>
    <property type="match status" value="1"/>
</dbReference>